<gene>
    <name evidence="1" type="ORF">EVAR_46686_1</name>
</gene>
<dbReference type="EMBL" id="BGZK01001066">
    <property type="protein sequence ID" value="GBP70191.1"/>
    <property type="molecule type" value="Genomic_DNA"/>
</dbReference>
<dbReference type="AlphaFoldDB" id="A0A4C1Y1T1"/>
<keyword evidence="2" id="KW-1185">Reference proteome</keyword>
<evidence type="ECO:0000313" key="2">
    <source>
        <dbReference type="Proteomes" id="UP000299102"/>
    </source>
</evidence>
<accession>A0A4C1Y1T1</accession>
<reference evidence="1 2" key="1">
    <citation type="journal article" date="2019" name="Commun. Biol.">
        <title>The bagworm genome reveals a unique fibroin gene that provides high tensile strength.</title>
        <authorList>
            <person name="Kono N."/>
            <person name="Nakamura H."/>
            <person name="Ohtoshi R."/>
            <person name="Tomita M."/>
            <person name="Numata K."/>
            <person name="Arakawa K."/>
        </authorList>
    </citation>
    <scope>NUCLEOTIDE SEQUENCE [LARGE SCALE GENOMIC DNA]</scope>
</reference>
<comment type="caution">
    <text evidence="1">The sequence shown here is derived from an EMBL/GenBank/DDBJ whole genome shotgun (WGS) entry which is preliminary data.</text>
</comment>
<organism evidence="1 2">
    <name type="scientific">Eumeta variegata</name>
    <name type="common">Bagworm moth</name>
    <name type="synonym">Eumeta japonica</name>
    <dbReference type="NCBI Taxonomy" id="151549"/>
    <lineage>
        <taxon>Eukaryota</taxon>
        <taxon>Metazoa</taxon>
        <taxon>Ecdysozoa</taxon>
        <taxon>Arthropoda</taxon>
        <taxon>Hexapoda</taxon>
        <taxon>Insecta</taxon>
        <taxon>Pterygota</taxon>
        <taxon>Neoptera</taxon>
        <taxon>Endopterygota</taxon>
        <taxon>Lepidoptera</taxon>
        <taxon>Glossata</taxon>
        <taxon>Ditrysia</taxon>
        <taxon>Tineoidea</taxon>
        <taxon>Psychidae</taxon>
        <taxon>Oiketicinae</taxon>
        <taxon>Eumeta</taxon>
    </lineage>
</organism>
<dbReference type="Proteomes" id="UP000299102">
    <property type="component" value="Unassembled WGS sequence"/>
</dbReference>
<proteinExistence type="predicted"/>
<name>A0A4C1Y1T1_EUMVA</name>
<protein>
    <submittedName>
        <fullName evidence="1">Uncharacterized protein</fullName>
    </submittedName>
</protein>
<sequence length="134" mass="14093">MAEHDIQHVCSESGSVGICDGVSGPMTSYPCCSESCSSCRPADEMTLEPQAVCLALRSPARIVGVLSSKIVWTSEEQNIGEMSFRGCSNRAIPRPGGVAAGAGVLSRPGGQCMSCDWTSVRRSCILPEIPPAFQ</sequence>
<evidence type="ECO:0000313" key="1">
    <source>
        <dbReference type="EMBL" id="GBP70191.1"/>
    </source>
</evidence>